<feature type="transmembrane region" description="Helical" evidence="2">
    <location>
        <begin position="382"/>
        <end position="403"/>
    </location>
</feature>
<feature type="compositionally biased region" description="Low complexity" evidence="1">
    <location>
        <begin position="319"/>
        <end position="330"/>
    </location>
</feature>
<dbReference type="SUPFAM" id="SSF48452">
    <property type="entry name" value="TPR-like"/>
    <property type="match status" value="1"/>
</dbReference>
<dbReference type="SMART" id="SM00382">
    <property type="entry name" value="AAA"/>
    <property type="match status" value="1"/>
</dbReference>
<keyword evidence="2" id="KW-0812">Transmembrane</keyword>
<dbReference type="OrthoDB" id="9780149at2"/>
<dbReference type="GO" id="GO:0016887">
    <property type="term" value="F:ATP hydrolysis activity"/>
    <property type="evidence" value="ECO:0007669"/>
    <property type="project" value="InterPro"/>
</dbReference>
<dbReference type="InterPro" id="IPR027417">
    <property type="entry name" value="P-loop_NTPase"/>
</dbReference>
<dbReference type="Gene3D" id="1.25.40.10">
    <property type="entry name" value="Tetratricopeptide repeat domain"/>
    <property type="match status" value="1"/>
</dbReference>
<dbReference type="Pfam" id="PF13401">
    <property type="entry name" value="AAA_22"/>
    <property type="match status" value="1"/>
</dbReference>
<keyword evidence="2" id="KW-1133">Transmembrane helix</keyword>
<dbReference type="InterPro" id="IPR003593">
    <property type="entry name" value="AAA+_ATPase"/>
</dbReference>
<gene>
    <name evidence="4" type="ORF">IB75_08590</name>
</gene>
<proteinExistence type="predicted"/>
<feature type="region of interest" description="Disordered" evidence="1">
    <location>
        <begin position="294"/>
        <end position="375"/>
    </location>
</feature>
<feature type="compositionally biased region" description="Basic and acidic residues" evidence="1">
    <location>
        <begin position="481"/>
        <end position="490"/>
    </location>
</feature>
<evidence type="ECO:0000313" key="5">
    <source>
        <dbReference type="Proteomes" id="UP000028839"/>
    </source>
</evidence>
<feature type="compositionally biased region" description="Polar residues" evidence="1">
    <location>
        <begin position="294"/>
        <end position="305"/>
    </location>
</feature>
<dbReference type="SUPFAM" id="SSF52540">
    <property type="entry name" value="P-loop containing nucleoside triphosphate hydrolases"/>
    <property type="match status" value="1"/>
</dbReference>
<dbReference type="PANTHER" id="PTHR35894">
    <property type="entry name" value="GENERAL SECRETION PATHWAY PROTEIN A-RELATED"/>
    <property type="match status" value="1"/>
</dbReference>
<comment type="caution">
    <text evidence="4">The sequence shown here is derived from an EMBL/GenBank/DDBJ whole genome shotgun (WGS) entry which is preliminary data.</text>
</comment>
<dbReference type="PANTHER" id="PTHR35894:SF1">
    <property type="entry name" value="PHOSPHORIBULOKINASE _ URIDINE KINASE FAMILY"/>
    <property type="match status" value="1"/>
</dbReference>
<dbReference type="AlphaFoldDB" id="A0A0E2Z7A8"/>
<dbReference type="EMBL" id="JPGN01000053">
    <property type="protein sequence ID" value="KFI19425.1"/>
    <property type="molecule type" value="Genomic_DNA"/>
</dbReference>
<dbReference type="Proteomes" id="UP000028839">
    <property type="component" value="Unassembled WGS sequence"/>
</dbReference>
<dbReference type="InterPro" id="IPR052026">
    <property type="entry name" value="ExeA_AAA_ATPase_DNA-bind"/>
</dbReference>
<evidence type="ECO:0000313" key="4">
    <source>
        <dbReference type="EMBL" id="KFI19425.1"/>
    </source>
</evidence>
<evidence type="ECO:0000259" key="3">
    <source>
        <dbReference type="SMART" id="SM00382"/>
    </source>
</evidence>
<feature type="compositionally biased region" description="Basic and acidic residues" evidence="1">
    <location>
        <begin position="506"/>
        <end position="522"/>
    </location>
</feature>
<name>A0A0E2Z7A8_9GAMM</name>
<keyword evidence="2" id="KW-0472">Membrane</keyword>
<evidence type="ECO:0000256" key="2">
    <source>
        <dbReference type="SAM" id="Phobius"/>
    </source>
</evidence>
<sequence>MYTDYFGLKSHPFRLVPDPHYFFPAPFHQAVSKCLLEGLIGSLRIAVVSGPPGVGKTLLLTRFMEQLGKNYPVIFIHNPKLGFEEFLALIQSKFNITAKDEAESVTARFSTLDSFGKHISQTGKRAVILVDEADNISQEAVQVFSELTRYAAAETPSFFIVLASQSNTANYQRLLVEHKNTSKVYSLLPLLADQVGPYVDFRLRQAGYIGENPFSPEAITSLVRLSHGIPQLINQLCGAALLEASLTDKKLISSEIVDEVARSLWLALGNNDFSDNLSLAKGTETAFLPITEQSQTSLESAFQTNPRERKNDDSTKETSPIIFSPSSDSPALEKQSISEKPFSLDKPLSPEQQTPQPTNTDHNYKTPVPLPEKRQTGEKKPWIIMALGVFLALIVGLIGGAYLSALIPGKASLPAITEPTEDTKNTANKAEGKSENSFGKGKMIASDVPPPTVMEKNRNPATQETASDSDNGMMTSSPKLTPEKSADEISPKLGTEASVVLAQKESQQDRNKATISRTEPKRYSQRSSQEQQITLLLAQAKQQEAAFKLTTPESDNAYESYTAILEIAPNHPEAAKGLQRIRDYYIRWGLKAEDQRDLDLAAIYYKRALNVFPNDFAVNTALRRVEEQLQKQKEIDQPTTENDR</sequence>
<organism evidence="4 5">
    <name type="scientific">Nitrosococcus oceani C-27</name>
    <dbReference type="NCBI Taxonomy" id="314279"/>
    <lineage>
        <taxon>Bacteria</taxon>
        <taxon>Pseudomonadati</taxon>
        <taxon>Pseudomonadota</taxon>
        <taxon>Gammaproteobacteria</taxon>
        <taxon>Chromatiales</taxon>
        <taxon>Chromatiaceae</taxon>
        <taxon>Nitrosococcus</taxon>
    </lineage>
</organism>
<accession>A0A0E2Z7A8</accession>
<dbReference type="InterPro" id="IPR011990">
    <property type="entry name" value="TPR-like_helical_dom_sf"/>
</dbReference>
<protein>
    <submittedName>
        <fullName evidence="4">ATPase AAA</fullName>
    </submittedName>
</protein>
<evidence type="ECO:0000256" key="1">
    <source>
        <dbReference type="SAM" id="MobiDB-lite"/>
    </source>
</evidence>
<feature type="compositionally biased region" description="Polar residues" evidence="1">
    <location>
        <begin position="459"/>
        <end position="479"/>
    </location>
</feature>
<feature type="compositionally biased region" description="Polar residues" evidence="1">
    <location>
        <begin position="350"/>
        <end position="361"/>
    </location>
</feature>
<dbReference type="InterPro" id="IPR049945">
    <property type="entry name" value="AAA_22"/>
</dbReference>
<dbReference type="HOGENOM" id="CLU_425027_0_0_6"/>
<reference evidence="4 5" key="1">
    <citation type="submission" date="2014-07" db="EMBL/GenBank/DDBJ databases">
        <title>Comparative analysis of Nitrosococcus oceani genome inventories of strains from Pacific and Atlantic gyres.</title>
        <authorList>
            <person name="Lim C.K."/>
            <person name="Wang L."/>
            <person name="Sayavedra-Soto L.A."/>
            <person name="Klotz M.G."/>
        </authorList>
    </citation>
    <scope>NUCLEOTIDE SEQUENCE [LARGE SCALE GENOMIC DNA]</scope>
    <source>
        <strain evidence="4 5">C-27</strain>
    </source>
</reference>
<feature type="compositionally biased region" description="Basic and acidic residues" evidence="1">
    <location>
        <begin position="306"/>
        <end position="316"/>
    </location>
</feature>
<feature type="domain" description="AAA+ ATPase" evidence="3">
    <location>
        <begin position="42"/>
        <end position="190"/>
    </location>
</feature>
<feature type="region of interest" description="Disordered" evidence="1">
    <location>
        <begin position="415"/>
        <end position="527"/>
    </location>
</feature>
<dbReference type="Gene3D" id="3.40.50.300">
    <property type="entry name" value="P-loop containing nucleotide triphosphate hydrolases"/>
    <property type="match status" value="1"/>
</dbReference>